<dbReference type="Proteomes" id="UP000294325">
    <property type="component" value="Chromosome"/>
</dbReference>
<evidence type="ECO:0000259" key="1">
    <source>
        <dbReference type="Pfam" id="PF01610"/>
    </source>
</evidence>
<reference evidence="2 3" key="1">
    <citation type="submission" date="2019-03" db="EMBL/GenBank/DDBJ databases">
        <title>The genome sequence of Nitrosococcus wardiae strain D1FHST reveals the archetypal metabolic capacity of ammonia-oxidizing Gammaproteobacteria.</title>
        <authorList>
            <person name="Wang L."/>
            <person name="Lim C.K."/>
            <person name="Hanson T.E."/>
            <person name="Dang H."/>
            <person name="Klotz M.G."/>
        </authorList>
    </citation>
    <scope>NUCLEOTIDE SEQUENCE [LARGE SCALE GENOMIC DNA]</scope>
    <source>
        <strain evidence="2 3">D1FHS</strain>
    </source>
</reference>
<sequence>MVSSPTVILTKVSLGLVEGLNNKIRVLQRRAYGYRDEEYLKLKIIAAFLPPLPKFTKNDPH</sequence>
<protein>
    <recommendedName>
        <fullName evidence="1">Transposase IS204/IS1001/IS1096/IS1165 DDE domain-containing protein</fullName>
    </recommendedName>
</protein>
<dbReference type="KEGG" id="nwr:E3U44_07680"/>
<dbReference type="AlphaFoldDB" id="A0A4P7C0P3"/>
<evidence type="ECO:0000313" key="2">
    <source>
        <dbReference type="EMBL" id="QBQ54402.1"/>
    </source>
</evidence>
<proteinExistence type="predicted"/>
<dbReference type="EMBL" id="CP038033">
    <property type="protein sequence ID" value="QBQ54402.1"/>
    <property type="molecule type" value="Genomic_DNA"/>
</dbReference>
<feature type="domain" description="Transposase IS204/IS1001/IS1096/IS1165 DDE" evidence="1">
    <location>
        <begin position="10"/>
        <end position="44"/>
    </location>
</feature>
<dbReference type="Pfam" id="PF01610">
    <property type="entry name" value="DDE_Tnp_ISL3"/>
    <property type="match status" value="1"/>
</dbReference>
<evidence type="ECO:0000313" key="3">
    <source>
        <dbReference type="Proteomes" id="UP000294325"/>
    </source>
</evidence>
<dbReference type="OrthoDB" id="9768289at2"/>
<organism evidence="2 3">
    <name type="scientific">Nitrosococcus wardiae</name>
    <dbReference type="NCBI Taxonomy" id="1814290"/>
    <lineage>
        <taxon>Bacteria</taxon>
        <taxon>Pseudomonadati</taxon>
        <taxon>Pseudomonadota</taxon>
        <taxon>Gammaproteobacteria</taxon>
        <taxon>Chromatiales</taxon>
        <taxon>Chromatiaceae</taxon>
        <taxon>Nitrosococcus</taxon>
    </lineage>
</organism>
<accession>A0A4P7C0P3</accession>
<dbReference type="InterPro" id="IPR002560">
    <property type="entry name" value="Transposase_DDE"/>
</dbReference>
<keyword evidence="3" id="KW-1185">Reference proteome</keyword>
<name>A0A4P7C0P3_9GAMM</name>
<gene>
    <name evidence="2" type="ORF">E3U44_07680</name>
</gene>
<dbReference type="RefSeq" id="WP_134357602.1">
    <property type="nucleotide sequence ID" value="NZ_CP038033.1"/>
</dbReference>